<comment type="caution">
    <text evidence="9">The sequence shown here is derived from an EMBL/GenBank/DDBJ whole genome shotgun (WGS) entry which is preliminary data.</text>
</comment>
<dbReference type="GO" id="GO:0016260">
    <property type="term" value="P:selenocysteine biosynthetic process"/>
    <property type="evidence" value="ECO:0007669"/>
    <property type="project" value="TreeGrafter"/>
</dbReference>
<dbReference type="InterPro" id="IPR016188">
    <property type="entry name" value="PurM-like_N"/>
</dbReference>
<dbReference type="GO" id="GO:0005524">
    <property type="term" value="F:ATP binding"/>
    <property type="evidence" value="ECO:0007669"/>
    <property type="project" value="UniProtKB-KW"/>
</dbReference>
<evidence type="ECO:0000256" key="1">
    <source>
        <dbReference type="ARBA" id="ARBA00022679"/>
    </source>
</evidence>
<protein>
    <recommendedName>
        <fullName evidence="11">Selenide, water dikinase</fullName>
    </recommendedName>
</protein>
<keyword evidence="4" id="KW-0067">ATP-binding</keyword>
<dbReference type="GO" id="GO:0004756">
    <property type="term" value="F:selenide, water dikinase activity"/>
    <property type="evidence" value="ECO:0007669"/>
    <property type="project" value="TreeGrafter"/>
</dbReference>
<evidence type="ECO:0000256" key="3">
    <source>
        <dbReference type="ARBA" id="ARBA00022777"/>
    </source>
</evidence>
<dbReference type="OrthoDB" id="409395at2759"/>
<feature type="domain" description="PurM-like N-terminal" evidence="7">
    <location>
        <begin position="137"/>
        <end position="245"/>
    </location>
</feature>
<organism evidence="9 10">
    <name type="scientific">Intoshia linei</name>
    <dbReference type="NCBI Taxonomy" id="1819745"/>
    <lineage>
        <taxon>Eukaryota</taxon>
        <taxon>Metazoa</taxon>
        <taxon>Spiralia</taxon>
        <taxon>Lophotrochozoa</taxon>
        <taxon>Mesozoa</taxon>
        <taxon>Orthonectida</taxon>
        <taxon>Rhopaluridae</taxon>
        <taxon>Intoshia</taxon>
    </lineage>
</organism>
<dbReference type="Gene3D" id="3.30.1330.10">
    <property type="entry name" value="PurM-like, N-terminal domain"/>
    <property type="match status" value="1"/>
</dbReference>
<evidence type="ECO:0000256" key="6">
    <source>
        <dbReference type="SAM" id="MobiDB-lite"/>
    </source>
</evidence>
<dbReference type="Gene3D" id="3.90.650.10">
    <property type="entry name" value="PurM-like C-terminal domain"/>
    <property type="match status" value="1"/>
</dbReference>
<dbReference type="GO" id="GO:0005737">
    <property type="term" value="C:cytoplasm"/>
    <property type="evidence" value="ECO:0007669"/>
    <property type="project" value="TreeGrafter"/>
</dbReference>
<dbReference type="FunFam" id="3.90.650.10:FF:000010">
    <property type="entry name" value="Selenide, water dikinase"/>
    <property type="match status" value="1"/>
</dbReference>
<dbReference type="InterPro" id="IPR004536">
    <property type="entry name" value="SPS/SelD"/>
</dbReference>
<evidence type="ECO:0000313" key="10">
    <source>
        <dbReference type="Proteomes" id="UP000078046"/>
    </source>
</evidence>
<accession>A0A177BE04</accession>
<keyword evidence="3" id="KW-0418">Kinase</keyword>
<dbReference type="Pfam" id="PF02769">
    <property type="entry name" value="AIRS_C"/>
    <property type="match status" value="1"/>
</dbReference>
<proteinExistence type="predicted"/>
<keyword evidence="2" id="KW-0547">Nucleotide-binding</keyword>
<dbReference type="PANTHER" id="PTHR10256:SF0">
    <property type="entry name" value="INACTIVE SELENIDE, WATER DIKINASE-LIKE PROTEIN-RELATED"/>
    <property type="match status" value="1"/>
</dbReference>
<keyword evidence="10" id="KW-1185">Reference proteome</keyword>
<gene>
    <name evidence="9" type="ORF">A3Q56_00455</name>
</gene>
<dbReference type="SUPFAM" id="SSF55326">
    <property type="entry name" value="PurM N-terminal domain-like"/>
    <property type="match status" value="1"/>
</dbReference>
<feature type="region of interest" description="Disordered" evidence="6">
    <location>
        <begin position="1"/>
        <end position="25"/>
    </location>
</feature>
<dbReference type="CDD" id="cd02195">
    <property type="entry name" value="SelD"/>
    <property type="match status" value="1"/>
</dbReference>
<evidence type="ECO:0000259" key="7">
    <source>
        <dbReference type="Pfam" id="PF00586"/>
    </source>
</evidence>
<name>A0A177BE04_9BILA</name>
<dbReference type="Pfam" id="PF00586">
    <property type="entry name" value="AIRS"/>
    <property type="match status" value="1"/>
</dbReference>
<evidence type="ECO:0000313" key="9">
    <source>
        <dbReference type="EMBL" id="OAF71774.1"/>
    </source>
</evidence>
<evidence type="ECO:0000259" key="8">
    <source>
        <dbReference type="Pfam" id="PF02769"/>
    </source>
</evidence>
<dbReference type="EMBL" id="LWCA01000024">
    <property type="protein sequence ID" value="OAF71774.1"/>
    <property type="molecule type" value="Genomic_DNA"/>
</dbReference>
<keyword evidence="1" id="KW-0808">Transferase</keyword>
<reference evidence="9 10" key="1">
    <citation type="submission" date="2016-04" db="EMBL/GenBank/DDBJ databases">
        <title>The genome of Intoshia linei affirms orthonectids as highly simplified spiralians.</title>
        <authorList>
            <person name="Mikhailov K.V."/>
            <person name="Slusarev G.S."/>
            <person name="Nikitin M.A."/>
            <person name="Logacheva M.D."/>
            <person name="Penin A."/>
            <person name="Aleoshin V."/>
            <person name="Panchin Y.V."/>
        </authorList>
    </citation>
    <scope>NUCLEOTIDE SEQUENCE [LARGE SCALE GENOMIC DNA]</scope>
    <source>
        <strain evidence="9">Intl2013</strain>
        <tissue evidence="9">Whole animal</tissue>
    </source>
</reference>
<dbReference type="SUPFAM" id="SSF56042">
    <property type="entry name" value="PurM C-terminal domain-like"/>
    <property type="match status" value="1"/>
</dbReference>
<evidence type="ECO:0008006" key="11">
    <source>
        <dbReference type="Google" id="ProtNLM"/>
    </source>
</evidence>
<sequence>MGKAKSEKKETVKTDKPKSDIKKDANIIDENKKESIIEEKISVVEEIIKKNVLHTPTAVKCGDSIGNRGLLYGINSLDQFDPTVYGLSPKFCLTDFTDLKELLEGLQIDNESEAKIEDDQSNTISEDKDKLMGIGLDCCVTKIRDSDLLLVQTTDFFYPLVDDPYLMGKITCANVLSDLYALGVTICDNMLMLLGICSAFSETERKTVVKLIIKGFRDQAKLAGTRINGGQTIVNPWMTIGGTATTVCKPTEIINPNQAVVGDVLVLTKPLGVQVAVNAYRWLYNPERSARLKLVVTEDDVRLAYYRACDMMARLNRPAARLMHKYNAHGATDVTGFGILGHANNLANIQANPVSFVIHNLPIINKMSVVSKACGNAFGLLTGTSSETSGGLLIIMQREQATLFCKEFEKIEGCPAWIVGVVEKGDRTARIIEKPRIITVPAKEVSGKLW</sequence>
<dbReference type="Proteomes" id="UP000078046">
    <property type="component" value="Unassembled WGS sequence"/>
</dbReference>
<dbReference type="NCBIfam" id="TIGR00476">
    <property type="entry name" value="selD"/>
    <property type="match status" value="1"/>
</dbReference>
<dbReference type="PANTHER" id="PTHR10256">
    <property type="entry name" value="SELENIDE, WATER DIKINASE"/>
    <property type="match status" value="1"/>
</dbReference>
<dbReference type="InterPro" id="IPR036921">
    <property type="entry name" value="PurM-like_N_sf"/>
</dbReference>
<feature type="domain" description="PurM-like C-terminal" evidence="8">
    <location>
        <begin position="261"/>
        <end position="430"/>
    </location>
</feature>
<keyword evidence="5" id="KW-0711">Selenium</keyword>
<dbReference type="InterPro" id="IPR036676">
    <property type="entry name" value="PurM-like_C_sf"/>
</dbReference>
<evidence type="ECO:0000256" key="4">
    <source>
        <dbReference type="ARBA" id="ARBA00022840"/>
    </source>
</evidence>
<dbReference type="InterPro" id="IPR010918">
    <property type="entry name" value="PurM-like_C_dom"/>
</dbReference>
<evidence type="ECO:0000256" key="2">
    <source>
        <dbReference type="ARBA" id="ARBA00022741"/>
    </source>
</evidence>
<dbReference type="AlphaFoldDB" id="A0A177BE04"/>
<evidence type="ECO:0000256" key="5">
    <source>
        <dbReference type="ARBA" id="ARBA00023266"/>
    </source>
</evidence>